<dbReference type="EMBL" id="CP009211">
    <property type="protein sequence ID" value="AIJ34434.1"/>
    <property type="molecule type" value="Genomic_DNA"/>
</dbReference>
<dbReference type="Proteomes" id="UP000028780">
    <property type="component" value="Chromosome"/>
</dbReference>
<evidence type="ECO:0000313" key="2">
    <source>
        <dbReference type="EMBL" id="SNV87266.1"/>
    </source>
</evidence>
<organism evidence="1 3">
    <name type="scientific">Corynebacterium imitans</name>
    <dbReference type="NCBI Taxonomy" id="156978"/>
    <lineage>
        <taxon>Bacteria</taxon>
        <taxon>Bacillati</taxon>
        <taxon>Actinomycetota</taxon>
        <taxon>Actinomycetes</taxon>
        <taxon>Mycobacteriales</taxon>
        <taxon>Corynebacteriaceae</taxon>
        <taxon>Corynebacterium</taxon>
    </lineage>
</organism>
<dbReference type="AlphaFoldDB" id="A0A076NIY5"/>
<protein>
    <submittedName>
        <fullName evidence="1 2">CRISPR-associated protein</fullName>
    </submittedName>
</protein>
<dbReference type="HOGENOM" id="CLU_053140_0_0_11"/>
<dbReference type="InterPro" id="IPR013403">
    <property type="entry name" value="CRISPR-assoc_prot_Csb1/Cas7u"/>
</dbReference>
<dbReference type="KEGG" id="cii:CIMIT_11600"/>
<evidence type="ECO:0000313" key="3">
    <source>
        <dbReference type="Proteomes" id="UP000028780"/>
    </source>
</evidence>
<keyword evidence="3" id="KW-1185">Reference proteome</keyword>
<reference evidence="1 3" key="1">
    <citation type="submission" date="2014-08" db="EMBL/GenBank/DDBJ databases">
        <title>Complete genome sequence of Corynebacterium imitans DSM 44264, isolated from a five-month-old boy with suspected pharyngeal diphtheria.</title>
        <authorList>
            <person name="Mollmann S."/>
            <person name="Albersmeier A."/>
            <person name="Ruckert C."/>
            <person name="Tauch A."/>
        </authorList>
    </citation>
    <scope>NUCLEOTIDE SEQUENCE [LARGE SCALE GENOMIC DNA]</scope>
    <source>
        <strain evidence="1 3">DSM 44264</strain>
    </source>
</reference>
<gene>
    <name evidence="1" type="ORF">CIMIT_11600</name>
    <name evidence="2" type="ORF">SAMEA4535761_02377</name>
</gene>
<dbReference type="eggNOG" id="ENOG502Z9Z2">
    <property type="taxonomic scope" value="Bacteria"/>
</dbReference>
<accession>A0A076NIY5</accession>
<dbReference type="OrthoDB" id="190628at2"/>
<dbReference type="Proteomes" id="UP000215374">
    <property type="component" value="Chromosome 1"/>
</dbReference>
<evidence type="ECO:0000313" key="1">
    <source>
        <dbReference type="EMBL" id="AIJ34434.1"/>
    </source>
</evidence>
<dbReference type="Pfam" id="PF09617">
    <property type="entry name" value="Cas_GSU0053"/>
    <property type="match status" value="1"/>
</dbReference>
<proteinExistence type="predicted"/>
<name>A0A076NIY5_9CORY</name>
<dbReference type="RefSeq" id="WP_038593173.1">
    <property type="nucleotide sequence ID" value="NZ_CP009211.1"/>
</dbReference>
<dbReference type="STRING" id="156978.CIMIT_11600"/>
<evidence type="ECO:0000313" key="4">
    <source>
        <dbReference type="Proteomes" id="UP000215374"/>
    </source>
</evidence>
<reference evidence="2 4" key="2">
    <citation type="submission" date="2017-06" db="EMBL/GenBank/DDBJ databases">
        <authorList>
            <consortium name="Pathogen Informatics"/>
        </authorList>
    </citation>
    <scope>NUCLEOTIDE SEQUENCE [LARGE SCALE GENOMIC DNA]</scope>
    <source>
        <strain evidence="2 4">NCTC13015</strain>
    </source>
</reference>
<dbReference type="NCBIfam" id="TIGR02570">
    <property type="entry name" value="cas7_GSU0053"/>
    <property type="match status" value="1"/>
</dbReference>
<dbReference type="EMBL" id="LT906467">
    <property type="protein sequence ID" value="SNV87266.1"/>
    <property type="molecule type" value="Genomic_DNA"/>
</dbReference>
<sequence length="399" mass="42627">MQLQDLLDACTPGGASVLTSVTELSAAAGPHASVTPAKFIDGSTPCFGYEPRFIDGAPTETVIIDSIPSAANRGEQAITRAIEGGDPLLSRIPRILVHYGSESYTDIELPHRFADGHIRASSYEGEPVTKADWYRDMRNSTPRDYRAILNTAPIALLAGAWDSTRPSNQVRVRRSITGETIGILADQSRPGSEQQGARSGARVDPVGAAVHLDPSSFQQIIASQEDDLSKKKLEDINAKIKKAKKGETFSGSGVGVGALPPTLDPLGGVSCSRIIRSWVLSFTALRQLNFGDSPEQTVAARALIAALGLALIARAEQELYYRSNCDLVEVSAPVVKLDQRYGNFQELPPLSIEAADALLEAALEHAEKLGVADWHGQVREVIGNPAIIAGAVDDAEDKE</sequence>